<evidence type="ECO:0000256" key="8">
    <source>
        <dbReference type="PROSITE-ProRule" id="PRU00855"/>
    </source>
</evidence>
<organism evidence="10 11">
    <name type="scientific">Cryptotermes secundus</name>
    <dbReference type="NCBI Taxonomy" id="105785"/>
    <lineage>
        <taxon>Eukaryota</taxon>
        <taxon>Metazoa</taxon>
        <taxon>Ecdysozoa</taxon>
        <taxon>Arthropoda</taxon>
        <taxon>Hexapoda</taxon>
        <taxon>Insecta</taxon>
        <taxon>Pterygota</taxon>
        <taxon>Neoptera</taxon>
        <taxon>Polyneoptera</taxon>
        <taxon>Dictyoptera</taxon>
        <taxon>Blattodea</taxon>
        <taxon>Blattoidea</taxon>
        <taxon>Termitoidae</taxon>
        <taxon>Kalotermitidae</taxon>
        <taxon>Cryptotermitinae</taxon>
        <taxon>Cryptotermes</taxon>
    </lineage>
</organism>
<accession>A0A2J7QQZ0</accession>
<proteinExistence type="inferred from homology"/>
<keyword evidence="5" id="KW-0862">Zinc</keyword>
<keyword evidence="3" id="KW-0479">Metal-binding</keyword>
<evidence type="ECO:0000256" key="3">
    <source>
        <dbReference type="ARBA" id="ARBA00022723"/>
    </source>
</evidence>
<dbReference type="PANTHER" id="PTHR12887">
    <property type="entry name" value="NANOS PROTEIN"/>
    <property type="match status" value="1"/>
</dbReference>
<dbReference type="EMBL" id="NEVH01012082">
    <property type="protein sequence ID" value="PNF30996.1"/>
    <property type="molecule type" value="Genomic_DNA"/>
</dbReference>
<evidence type="ECO:0000256" key="2">
    <source>
        <dbReference type="ARBA" id="ARBA00022490"/>
    </source>
</evidence>
<dbReference type="InterPro" id="IPR038129">
    <property type="entry name" value="Nanos_sf"/>
</dbReference>
<keyword evidence="2" id="KW-0963">Cytoplasm</keyword>
<evidence type="ECO:0000256" key="4">
    <source>
        <dbReference type="ARBA" id="ARBA00022771"/>
    </source>
</evidence>
<keyword evidence="11" id="KW-1185">Reference proteome</keyword>
<evidence type="ECO:0000256" key="5">
    <source>
        <dbReference type="ARBA" id="ARBA00022833"/>
    </source>
</evidence>
<comment type="caution">
    <text evidence="10">The sequence shown here is derived from an EMBL/GenBank/DDBJ whole genome shotgun (WGS) entry which is preliminary data.</text>
</comment>
<dbReference type="Gene3D" id="4.10.60.30">
    <property type="entry name" value="Nanos, RNA-binding domain"/>
    <property type="match status" value="1"/>
</dbReference>
<dbReference type="PROSITE" id="PS51522">
    <property type="entry name" value="ZF_NANOS"/>
    <property type="match status" value="1"/>
</dbReference>
<name>A0A2J7QQZ0_9NEOP</name>
<comment type="subcellular location">
    <subcellularLocation>
        <location evidence="1">Cytoplasm</location>
    </subcellularLocation>
</comment>
<comment type="similarity">
    <text evidence="8">Belongs to the nanos family.</text>
</comment>
<dbReference type="STRING" id="105785.A0A2J7QQZ0"/>
<evidence type="ECO:0000256" key="1">
    <source>
        <dbReference type="ARBA" id="ARBA00004496"/>
    </source>
</evidence>
<dbReference type="GO" id="GO:0003723">
    <property type="term" value="F:RNA binding"/>
    <property type="evidence" value="ECO:0007669"/>
    <property type="project" value="UniProtKB-UniRule"/>
</dbReference>
<dbReference type="AlphaFoldDB" id="A0A2J7QQZ0"/>
<evidence type="ECO:0000256" key="6">
    <source>
        <dbReference type="ARBA" id="ARBA00022845"/>
    </source>
</evidence>
<reference evidence="10 11" key="1">
    <citation type="submission" date="2017-12" db="EMBL/GenBank/DDBJ databases">
        <title>Hemimetabolous genomes reveal molecular basis of termite eusociality.</title>
        <authorList>
            <person name="Harrison M.C."/>
            <person name="Jongepier E."/>
            <person name="Robertson H.M."/>
            <person name="Arning N."/>
            <person name="Bitard-Feildel T."/>
            <person name="Chao H."/>
            <person name="Childers C.P."/>
            <person name="Dinh H."/>
            <person name="Doddapaneni H."/>
            <person name="Dugan S."/>
            <person name="Gowin J."/>
            <person name="Greiner C."/>
            <person name="Han Y."/>
            <person name="Hu H."/>
            <person name="Hughes D.S.T."/>
            <person name="Huylmans A.-K."/>
            <person name="Kemena C."/>
            <person name="Kremer L.P.M."/>
            <person name="Lee S.L."/>
            <person name="Lopez-Ezquerra A."/>
            <person name="Mallet L."/>
            <person name="Monroy-Kuhn J.M."/>
            <person name="Moser A."/>
            <person name="Murali S.C."/>
            <person name="Muzny D.M."/>
            <person name="Otani S."/>
            <person name="Piulachs M.-D."/>
            <person name="Poelchau M."/>
            <person name="Qu J."/>
            <person name="Schaub F."/>
            <person name="Wada-Katsumata A."/>
            <person name="Worley K.C."/>
            <person name="Xie Q."/>
            <person name="Ylla G."/>
            <person name="Poulsen M."/>
            <person name="Gibbs R.A."/>
            <person name="Schal C."/>
            <person name="Richards S."/>
            <person name="Belles X."/>
            <person name="Korb J."/>
            <person name="Bornberg-Bauer E."/>
        </authorList>
    </citation>
    <scope>NUCLEOTIDE SEQUENCE [LARGE SCALE GENOMIC DNA]</scope>
    <source>
        <tissue evidence="10">Whole body</tissue>
    </source>
</reference>
<keyword evidence="7 8" id="KW-0694">RNA-binding</keyword>
<dbReference type="Proteomes" id="UP000235965">
    <property type="component" value="Unassembled WGS sequence"/>
</dbReference>
<dbReference type="GO" id="GO:0006417">
    <property type="term" value="P:regulation of translation"/>
    <property type="evidence" value="ECO:0007669"/>
    <property type="project" value="UniProtKB-UniRule"/>
</dbReference>
<evidence type="ECO:0000259" key="9">
    <source>
        <dbReference type="PROSITE" id="PS51522"/>
    </source>
</evidence>
<dbReference type="InterPro" id="IPR008705">
    <property type="entry name" value="Nanos/Xcar2"/>
</dbReference>
<dbReference type="GO" id="GO:0005737">
    <property type="term" value="C:cytoplasm"/>
    <property type="evidence" value="ECO:0007669"/>
    <property type="project" value="UniProtKB-SubCell"/>
</dbReference>
<dbReference type="InterPro" id="IPR024161">
    <property type="entry name" value="Znf_nanos-typ"/>
</dbReference>
<sequence>MISSMENQAAFENHVFPLLYPLNRSLAEEVERLFSKWTFSLEAPYCGIVEDDVMREFRLNGQDSEYCPEFMPTDRSSSSTVRSKKRTKKQIQECVFCKNNGEQESYYRRHILKDCEGRVVCPILRAYTCPICNAKGDDAHTIKYCPLNSNPEAVATITALKAHRTSIGQRRNKSISFA</sequence>
<feature type="domain" description="Nanos-type" evidence="9">
    <location>
        <begin position="93"/>
        <end position="147"/>
    </location>
</feature>
<protein>
    <recommendedName>
        <fullName evidence="9">Nanos-type domain-containing protein</fullName>
    </recommendedName>
</protein>
<dbReference type="GO" id="GO:0008270">
    <property type="term" value="F:zinc ion binding"/>
    <property type="evidence" value="ECO:0007669"/>
    <property type="project" value="UniProtKB-KW"/>
</dbReference>
<dbReference type="OrthoDB" id="10010129at2759"/>
<dbReference type="InParanoid" id="A0A2J7QQZ0"/>
<gene>
    <name evidence="10" type="ORF">B7P43_G02071</name>
</gene>
<evidence type="ECO:0000256" key="7">
    <source>
        <dbReference type="ARBA" id="ARBA00022884"/>
    </source>
</evidence>
<evidence type="ECO:0000313" key="11">
    <source>
        <dbReference type="Proteomes" id="UP000235965"/>
    </source>
</evidence>
<keyword evidence="6 8" id="KW-0810">Translation regulation</keyword>
<evidence type="ECO:0000313" key="10">
    <source>
        <dbReference type="EMBL" id="PNF30996.1"/>
    </source>
</evidence>
<dbReference type="Pfam" id="PF05741">
    <property type="entry name" value="zf-nanos"/>
    <property type="match status" value="1"/>
</dbReference>
<keyword evidence="4 8" id="KW-0863">Zinc-finger</keyword>